<reference evidence="2" key="1">
    <citation type="submission" date="2021-03" db="EMBL/GenBank/DDBJ databases">
        <authorList>
            <person name="Li Z."/>
            <person name="Yang C."/>
        </authorList>
    </citation>
    <scope>NUCLEOTIDE SEQUENCE</scope>
    <source>
        <strain evidence="2">Dzin_1.0</strain>
        <tissue evidence="2">Leaf</tissue>
    </source>
</reference>
<protein>
    <submittedName>
        <fullName evidence="2">Uncharacterized protein</fullName>
    </submittedName>
</protein>
<sequence>MGKISFGRPVRLLKPRTNSACFKFSTNVSGLSYKGTLGGVGAQALSRSSLGIGKLEGIQPATVIAAGAGTTGATGNPNVPPRWQDGMRF</sequence>
<proteinExistence type="predicted"/>
<dbReference type="EMBL" id="JAGGNH010000006">
    <property type="protein sequence ID" value="KAJ0969568.1"/>
    <property type="molecule type" value="Genomic_DNA"/>
</dbReference>
<accession>A0A9D5CAE2</accession>
<name>A0A9D5CAE2_9LILI</name>
<dbReference type="AlphaFoldDB" id="A0A9D5CAE2"/>
<comment type="caution">
    <text evidence="2">The sequence shown here is derived from an EMBL/GenBank/DDBJ whole genome shotgun (WGS) entry which is preliminary data.</text>
</comment>
<reference evidence="2" key="2">
    <citation type="journal article" date="2022" name="Hortic Res">
        <title>The genome of Dioscorea zingiberensis sheds light on the biosynthesis, origin and evolution of the medicinally important diosgenin saponins.</title>
        <authorList>
            <person name="Li Y."/>
            <person name="Tan C."/>
            <person name="Li Z."/>
            <person name="Guo J."/>
            <person name="Li S."/>
            <person name="Chen X."/>
            <person name="Wang C."/>
            <person name="Dai X."/>
            <person name="Yang H."/>
            <person name="Song W."/>
            <person name="Hou L."/>
            <person name="Xu J."/>
            <person name="Tong Z."/>
            <person name="Xu A."/>
            <person name="Yuan X."/>
            <person name="Wang W."/>
            <person name="Yang Q."/>
            <person name="Chen L."/>
            <person name="Sun Z."/>
            <person name="Wang K."/>
            <person name="Pan B."/>
            <person name="Chen J."/>
            <person name="Bao Y."/>
            <person name="Liu F."/>
            <person name="Qi X."/>
            <person name="Gang D.R."/>
            <person name="Wen J."/>
            <person name="Li J."/>
        </authorList>
    </citation>
    <scope>NUCLEOTIDE SEQUENCE</scope>
    <source>
        <strain evidence="2">Dzin_1.0</strain>
    </source>
</reference>
<gene>
    <name evidence="2" type="ORF">J5N97_022445</name>
</gene>
<keyword evidence="3" id="KW-1185">Reference proteome</keyword>
<dbReference type="Proteomes" id="UP001085076">
    <property type="component" value="Miscellaneous, Linkage group lg06"/>
</dbReference>
<evidence type="ECO:0000313" key="3">
    <source>
        <dbReference type="Proteomes" id="UP001085076"/>
    </source>
</evidence>
<evidence type="ECO:0000256" key="1">
    <source>
        <dbReference type="SAM" id="MobiDB-lite"/>
    </source>
</evidence>
<organism evidence="2 3">
    <name type="scientific">Dioscorea zingiberensis</name>
    <dbReference type="NCBI Taxonomy" id="325984"/>
    <lineage>
        <taxon>Eukaryota</taxon>
        <taxon>Viridiplantae</taxon>
        <taxon>Streptophyta</taxon>
        <taxon>Embryophyta</taxon>
        <taxon>Tracheophyta</taxon>
        <taxon>Spermatophyta</taxon>
        <taxon>Magnoliopsida</taxon>
        <taxon>Liliopsida</taxon>
        <taxon>Dioscoreales</taxon>
        <taxon>Dioscoreaceae</taxon>
        <taxon>Dioscorea</taxon>
    </lineage>
</organism>
<evidence type="ECO:0000313" key="2">
    <source>
        <dbReference type="EMBL" id="KAJ0969568.1"/>
    </source>
</evidence>
<feature type="region of interest" description="Disordered" evidence="1">
    <location>
        <begin position="69"/>
        <end position="89"/>
    </location>
</feature>